<dbReference type="VEuPathDB" id="VectorBase:LDEU008706"/>
<protein>
    <submittedName>
        <fullName evidence="1">Uncharacterized protein</fullName>
    </submittedName>
</protein>
<sequence length="39" mass="4527">METNTTHNWNECRRTPIECCIAQNEVETLLACNITTYPL</sequence>
<dbReference type="Proteomes" id="UP000288716">
    <property type="component" value="Unassembled WGS sequence"/>
</dbReference>
<organism evidence="1 2">
    <name type="scientific">Leptotrombidium deliense</name>
    <dbReference type="NCBI Taxonomy" id="299467"/>
    <lineage>
        <taxon>Eukaryota</taxon>
        <taxon>Metazoa</taxon>
        <taxon>Ecdysozoa</taxon>
        <taxon>Arthropoda</taxon>
        <taxon>Chelicerata</taxon>
        <taxon>Arachnida</taxon>
        <taxon>Acari</taxon>
        <taxon>Acariformes</taxon>
        <taxon>Trombidiformes</taxon>
        <taxon>Prostigmata</taxon>
        <taxon>Anystina</taxon>
        <taxon>Parasitengona</taxon>
        <taxon>Trombiculoidea</taxon>
        <taxon>Trombiculidae</taxon>
        <taxon>Leptotrombidium</taxon>
    </lineage>
</organism>
<evidence type="ECO:0000313" key="2">
    <source>
        <dbReference type="Proteomes" id="UP000288716"/>
    </source>
</evidence>
<accession>A0A443S768</accession>
<gene>
    <name evidence="1" type="ORF">B4U80_05809</name>
</gene>
<evidence type="ECO:0000313" key="1">
    <source>
        <dbReference type="EMBL" id="RWS23334.1"/>
    </source>
</evidence>
<dbReference type="EMBL" id="NCKV01006655">
    <property type="protein sequence ID" value="RWS23334.1"/>
    <property type="molecule type" value="Genomic_DNA"/>
</dbReference>
<keyword evidence="2" id="KW-1185">Reference proteome</keyword>
<reference evidence="1 2" key="1">
    <citation type="journal article" date="2018" name="Gigascience">
        <title>Genomes of trombidid mites reveal novel predicted allergens and laterally-transferred genes associated with secondary metabolism.</title>
        <authorList>
            <person name="Dong X."/>
            <person name="Chaisiri K."/>
            <person name="Xia D."/>
            <person name="Armstrong S.D."/>
            <person name="Fang Y."/>
            <person name="Donnelly M.J."/>
            <person name="Kadowaki T."/>
            <person name="McGarry J.W."/>
            <person name="Darby A.C."/>
            <person name="Makepeace B.L."/>
        </authorList>
    </citation>
    <scope>NUCLEOTIDE SEQUENCE [LARGE SCALE GENOMIC DNA]</scope>
    <source>
        <strain evidence="1">UoL-UT</strain>
    </source>
</reference>
<proteinExistence type="predicted"/>
<comment type="caution">
    <text evidence="1">The sequence shown here is derived from an EMBL/GenBank/DDBJ whole genome shotgun (WGS) entry which is preliminary data.</text>
</comment>
<dbReference type="AlphaFoldDB" id="A0A443S768"/>
<name>A0A443S768_9ACAR</name>